<dbReference type="GO" id="GO:1904158">
    <property type="term" value="P:axonemal central apparatus assembly"/>
    <property type="evidence" value="ECO:0007669"/>
    <property type="project" value="TreeGrafter"/>
</dbReference>
<dbReference type="EMBL" id="MU827309">
    <property type="protein sequence ID" value="KAJ7360562.1"/>
    <property type="molecule type" value="Genomic_DNA"/>
</dbReference>
<dbReference type="AlphaFoldDB" id="A0A9X0CKY6"/>
<dbReference type="GO" id="GO:0003341">
    <property type="term" value="P:cilium movement"/>
    <property type="evidence" value="ECO:0007669"/>
    <property type="project" value="TreeGrafter"/>
</dbReference>
<dbReference type="InterPro" id="IPR013783">
    <property type="entry name" value="Ig-like_fold"/>
</dbReference>
<sequence>MASQAQPFDTRTGAPSVISERSDSSDVTDEKKRLSIAKAQKHRQSSAVLHGPMMHQLEESKPPSEEEEREKELAKKFTAFESSLRDIDGLLQNWDRTTGTVARADTPKSENLDDILPAPGSTRRARDKKDKEKELREREKEREKEKAKEISDSPMSAVSGDHDDDDDGGKKDGVGVPQLIIDTGIPTESQAEQMLAKGILPTVEEVMDGLASGPDDPNAPQEDKSKEAEPEVEKTPEKPPEHGRKGRKDKDDREGGTKSRKERGSSARKGKAAHGAPSPPPSITPAEEDKSEGALAPSTPQLINHRWVIPANETVTLRVRFRSEELGQFDQTLNFEIMGTRRRYQLFCRGEVFDLSWSWIGNNYSFDRVLLHRKDTKTIFLRNSTLLPVSWRVNGMDNLGDDFSLTTEHGVIDAKSEFALQMHFRAVRPTNVKKIVRLEKQIMGLVQAENIQVHAESYDVALDMSFPKDSAGDILSLLVASFFIRLFPPRNPQTRAATVADGGLDFAVLKVLDETKQTCSLKNKGKFEINFNFAFESTDGSPADVAQLFTVIPNRGPLLPTDRPTQVQVIFRSKSEITIKDQAYTQMPDRRASPWRKEVK</sequence>
<gene>
    <name evidence="2" type="ORF">OS493_015666</name>
</gene>
<evidence type="ECO:0000313" key="3">
    <source>
        <dbReference type="Proteomes" id="UP001163046"/>
    </source>
</evidence>
<feature type="compositionally biased region" description="Basic and acidic residues" evidence="1">
    <location>
        <begin position="20"/>
        <end position="33"/>
    </location>
</feature>
<name>A0A9X0CKY6_9CNID</name>
<keyword evidence="3" id="KW-1185">Reference proteome</keyword>
<dbReference type="PANTHER" id="PTHR23053">
    <property type="entry name" value="DLEC1 DELETED IN LUNG AND ESOPHAGEAL CANCER 1"/>
    <property type="match status" value="1"/>
</dbReference>
<dbReference type="Proteomes" id="UP001163046">
    <property type="component" value="Unassembled WGS sequence"/>
</dbReference>
<dbReference type="InterPro" id="IPR033305">
    <property type="entry name" value="Hydin-like"/>
</dbReference>
<dbReference type="GO" id="GO:0005930">
    <property type="term" value="C:axoneme"/>
    <property type="evidence" value="ECO:0007669"/>
    <property type="project" value="TreeGrafter"/>
</dbReference>
<dbReference type="OrthoDB" id="6019872at2759"/>
<feature type="region of interest" description="Disordered" evidence="1">
    <location>
        <begin position="100"/>
        <end position="299"/>
    </location>
</feature>
<feature type="compositionally biased region" description="Basic and acidic residues" evidence="1">
    <location>
        <begin position="56"/>
        <end position="73"/>
    </location>
</feature>
<proteinExistence type="predicted"/>
<dbReference type="PANTHER" id="PTHR23053:SF0">
    <property type="entry name" value="HYDROCEPHALUS-INDUCING PROTEIN HOMOLOG"/>
    <property type="match status" value="1"/>
</dbReference>
<protein>
    <submittedName>
        <fullName evidence="2">Uncharacterized protein</fullName>
    </submittedName>
</protein>
<dbReference type="Gene3D" id="2.60.40.10">
    <property type="entry name" value="Immunoglobulins"/>
    <property type="match status" value="3"/>
</dbReference>
<feature type="compositionally biased region" description="Basic and acidic residues" evidence="1">
    <location>
        <begin position="221"/>
        <end position="265"/>
    </location>
</feature>
<feature type="region of interest" description="Disordered" evidence="1">
    <location>
        <begin position="1"/>
        <end position="73"/>
    </location>
</feature>
<organism evidence="2 3">
    <name type="scientific">Desmophyllum pertusum</name>
    <dbReference type="NCBI Taxonomy" id="174260"/>
    <lineage>
        <taxon>Eukaryota</taxon>
        <taxon>Metazoa</taxon>
        <taxon>Cnidaria</taxon>
        <taxon>Anthozoa</taxon>
        <taxon>Hexacorallia</taxon>
        <taxon>Scleractinia</taxon>
        <taxon>Caryophylliina</taxon>
        <taxon>Caryophylliidae</taxon>
        <taxon>Desmophyllum</taxon>
    </lineage>
</organism>
<reference evidence="2" key="1">
    <citation type="submission" date="2023-01" db="EMBL/GenBank/DDBJ databases">
        <title>Genome assembly of the deep-sea coral Lophelia pertusa.</title>
        <authorList>
            <person name="Herrera S."/>
            <person name="Cordes E."/>
        </authorList>
    </citation>
    <scope>NUCLEOTIDE SEQUENCE</scope>
    <source>
        <strain evidence="2">USNM1676648</strain>
        <tissue evidence="2">Polyp</tissue>
    </source>
</reference>
<evidence type="ECO:0000313" key="2">
    <source>
        <dbReference type="EMBL" id="KAJ7360562.1"/>
    </source>
</evidence>
<evidence type="ECO:0000256" key="1">
    <source>
        <dbReference type="SAM" id="MobiDB-lite"/>
    </source>
</evidence>
<feature type="compositionally biased region" description="Basic and acidic residues" evidence="1">
    <location>
        <begin position="127"/>
        <end position="151"/>
    </location>
</feature>
<comment type="caution">
    <text evidence="2">The sequence shown here is derived from an EMBL/GenBank/DDBJ whole genome shotgun (WGS) entry which is preliminary data.</text>
</comment>
<accession>A0A9X0CKY6</accession>